<feature type="domain" description="GmrSD restriction endonucleases N-terminal" evidence="1">
    <location>
        <begin position="13"/>
        <end position="235"/>
    </location>
</feature>
<evidence type="ECO:0000313" key="4">
    <source>
        <dbReference type="Proteomes" id="UP000006023"/>
    </source>
</evidence>
<reference evidence="3 4" key="1">
    <citation type="submission" date="2011-11" db="EMBL/GenBank/DDBJ databases">
        <title>Whole genome shotgun sequence of Gordonia amarae NBRC 15530.</title>
        <authorList>
            <person name="Takarada H."/>
            <person name="Hosoyama A."/>
            <person name="Tsuchikane K."/>
            <person name="Katsumata H."/>
            <person name="Yamazaki S."/>
            <person name="Fujita N."/>
        </authorList>
    </citation>
    <scope>NUCLEOTIDE SEQUENCE [LARGE SCALE GENOMIC DNA]</scope>
    <source>
        <strain evidence="3 4">NBRC 15530</strain>
    </source>
</reference>
<dbReference type="PANTHER" id="PTHR35149:SF1">
    <property type="entry name" value="DUF5655 DOMAIN-CONTAINING PROTEIN"/>
    <property type="match status" value="1"/>
</dbReference>
<feature type="domain" description="GmrSD restriction endonucleases C-terminal" evidence="2">
    <location>
        <begin position="431"/>
        <end position="559"/>
    </location>
</feature>
<proteinExistence type="predicted"/>
<comment type="caution">
    <text evidence="3">The sequence shown here is derived from an EMBL/GenBank/DDBJ whole genome shotgun (WGS) entry which is preliminary data.</text>
</comment>
<dbReference type="RefSeq" id="WP_005183617.1">
    <property type="nucleotide sequence ID" value="NZ_BAED01000020.1"/>
</dbReference>
<dbReference type="InterPro" id="IPR011089">
    <property type="entry name" value="GmrSD_C"/>
</dbReference>
<dbReference type="InterPro" id="IPR004919">
    <property type="entry name" value="GmrSD_N"/>
</dbReference>
<sequence>MLKIESSDTDLESLLTGRYFHIPRFQRPYSWDDENIQDFWDDLNASISGDYFIGSMVVYKMDKQAVGVVDGQQRLTTITIMLSVLRDVFLSLKEPDLAAGVHLLIERNNRDNKKEFVLKPETSYPYFQERIQRSGGPRFTSKARDEEKSIERARNLLQKKVETALSSIESSADFADEPSRVRAKVDQIRRLRDSLLNLKIILVVLDDEDDAYVIFETLNTRGKDLAVSDLLKNHFTKLLKSDGDVDSVKIRWTELIETIYGSNAEISPDSFLYHYWASWSDYIPLKRLFQAMKDQIVESNAEIHLNDMVADAKLYRAIYEPVVYWPRNERKVVASLTAIQLFKLSQPMPALLSLARAHRDGAIKTRKLQEALGAIENFHFLFTAVTSSRSSGGISGMYAAFARKLYEAGNDSNLAAKEISALVSKLRERKPSFEEFRVNFGQVTYTNAGSKQRSLVRYVLRRFFEHENLLSAADFEEMTIEHIQPQATYGHDWSDSEIGQLGNLLLIDSPMNGRLDRKPFPEKKKMLLSEGYKLPKSILGEEDWTAEIVRSRTDHMAKVAYDDIWRI</sequence>
<protein>
    <recommendedName>
        <fullName evidence="5">DUF262 domain-containing protein</fullName>
    </recommendedName>
</protein>
<dbReference type="Pfam" id="PF07510">
    <property type="entry name" value="GmrSD_C"/>
    <property type="match status" value="1"/>
</dbReference>
<evidence type="ECO:0000313" key="3">
    <source>
        <dbReference type="EMBL" id="GAB04472.1"/>
    </source>
</evidence>
<name>G7GLJ7_9ACTN</name>
<organism evidence="3 4">
    <name type="scientific">Gordonia amarae NBRC 15530</name>
    <dbReference type="NCBI Taxonomy" id="1075090"/>
    <lineage>
        <taxon>Bacteria</taxon>
        <taxon>Bacillati</taxon>
        <taxon>Actinomycetota</taxon>
        <taxon>Actinomycetes</taxon>
        <taxon>Mycobacteriales</taxon>
        <taxon>Gordoniaceae</taxon>
        <taxon>Gordonia</taxon>
    </lineage>
</organism>
<keyword evidence="4" id="KW-1185">Reference proteome</keyword>
<dbReference type="Pfam" id="PF03235">
    <property type="entry name" value="GmrSD_N"/>
    <property type="match status" value="1"/>
</dbReference>
<gene>
    <name evidence="3" type="ORF">GOAMR_20_00180</name>
</gene>
<dbReference type="PANTHER" id="PTHR35149">
    <property type="entry name" value="SLL5132 PROTEIN"/>
    <property type="match status" value="1"/>
</dbReference>
<dbReference type="STRING" id="1075090.GOAMR_20_00180"/>
<evidence type="ECO:0000259" key="1">
    <source>
        <dbReference type="Pfam" id="PF03235"/>
    </source>
</evidence>
<evidence type="ECO:0000259" key="2">
    <source>
        <dbReference type="Pfam" id="PF07510"/>
    </source>
</evidence>
<dbReference type="Proteomes" id="UP000006023">
    <property type="component" value="Unassembled WGS sequence"/>
</dbReference>
<accession>G7GLJ7</accession>
<dbReference type="AlphaFoldDB" id="G7GLJ7"/>
<evidence type="ECO:0008006" key="5">
    <source>
        <dbReference type="Google" id="ProtNLM"/>
    </source>
</evidence>
<dbReference type="eggNOG" id="COG1479">
    <property type="taxonomic scope" value="Bacteria"/>
</dbReference>
<dbReference type="EMBL" id="BAED01000020">
    <property type="protein sequence ID" value="GAB04472.1"/>
    <property type="molecule type" value="Genomic_DNA"/>
</dbReference>